<name>A0AA38HH39_9CUCU</name>
<dbReference type="Proteomes" id="UP001168821">
    <property type="component" value="Unassembled WGS sequence"/>
</dbReference>
<reference evidence="1" key="1">
    <citation type="journal article" date="2023" name="G3 (Bethesda)">
        <title>Whole genome assemblies of Zophobas morio and Tenebrio molitor.</title>
        <authorList>
            <person name="Kaur S."/>
            <person name="Stinson S.A."/>
            <person name="diCenzo G.C."/>
        </authorList>
    </citation>
    <scope>NUCLEOTIDE SEQUENCE</scope>
    <source>
        <strain evidence="1">QUZm001</strain>
    </source>
</reference>
<organism evidence="1 2">
    <name type="scientific">Zophobas morio</name>
    <dbReference type="NCBI Taxonomy" id="2755281"/>
    <lineage>
        <taxon>Eukaryota</taxon>
        <taxon>Metazoa</taxon>
        <taxon>Ecdysozoa</taxon>
        <taxon>Arthropoda</taxon>
        <taxon>Hexapoda</taxon>
        <taxon>Insecta</taxon>
        <taxon>Pterygota</taxon>
        <taxon>Neoptera</taxon>
        <taxon>Endopterygota</taxon>
        <taxon>Coleoptera</taxon>
        <taxon>Polyphaga</taxon>
        <taxon>Cucujiformia</taxon>
        <taxon>Tenebrionidae</taxon>
        <taxon>Zophobas</taxon>
    </lineage>
</organism>
<dbReference type="AlphaFoldDB" id="A0AA38HH39"/>
<keyword evidence="2" id="KW-1185">Reference proteome</keyword>
<dbReference type="EMBL" id="JALNTZ010003680">
    <property type="protein sequence ID" value="KAJ3616266.1"/>
    <property type="molecule type" value="Genomic_DNA"/>
</dbReference>
<proteinExistence type="predicted"/>
<protein>
    <submittedName>
        <fullName evidence="1">Uncharacterized protein</fullName>
    </submittedName>
</protein>
<evidence type="ECO:0000313" key="1">
    <source>
        <dbReference type="EMBL" id="KAJ3616266.1"/>
    </source>
</evidence>
<evidence type="ECO:0000313" key="2">
    <source>
        <dbReference type="Proteomes" id="UP001168821"/>
    </source>
</evidence>
<sequence length="113" mass="12685">MRLNVSCDSSILYSEFEGYKLVRSKEGSACSKWSYSPFQAKGLTAGFPDCLLSGPPICSKAITPENYSIEFLNIIASQNGFYWDPHSSFESILFVDKNGFLVRLTFEVLPFFS</sequence>
<gene>
    <name evidence="1" type="ORF">Zmor_011960</name>
</gene>
<comment type="caution">
    <text evidence="1">The sequence shown here is derived from an EMBL/GenBank/DDBJ whole genome shotgun (WGS) entry which is preliminary data.</text>
</comment>
<accession>A0AA38HH39</accession>